<dbReference type="InterPro" id="IPR043148">
    <property type="entry name" value="TagF_C"/>
</dbReference>
<keyword evidence="3" id="KW-1003">Cell membrane</keyword>
<evidence type="ECO:0000256" key="6">
    <source>
        <dbReference type="ARBA" id="ARBA00023136"/>
    </source>
</evidence>
<evidence type="ECO:0000256" key="4">
    <source>
        <dbReference type="ARBA" id="ARBA00022679"/>
    </source>
</evidence>
<sequence length="398" mass="47831">MNIQNHLKRILKKFVAKAYRLAFSVAASCLPVKKRLIMFESYLGKQYSCNPRAIYEYMKETHPNYHMFWSVDKGSVRFFQEKGIPYIQRFSLKWLIYMARAEYWITNSRMPLWLTKPKHTVYVQTWHGTPLKKLALDMNEVHMPGTNTEKYKKNFTKESAKWDFLLSPNAYSTEIFRRAFNFHKTIIESGYPRNDYLYNYNREDVEKIKKQLNLPLDKKVILYAPTWRDNQFYQVGKYKFNLRLDLDLMKEKLGEEYILLLRMHYLVAESLDLSRYEGFAFDVSKVQDIRELYVISDMLITDYSSVFFDYANLKRPMLFYVYDIDEYRDVLRGFYFDIEKEAPGPLVYSTEEIIENVNKLKNNDESINEAINRFYKKFCYLDDGEATKRVVEQIFLNK</sequence>
<dbReference type="GO" id="GO:0019350">
    <property type="term" value="P:teichoic acid biosynthetic process"/>
    <property type="evidence" value="ECO:0007669"/>
    <property type="project" value="UniProtKB-KW"/>
</dbReference>
<evidence type="ECO:0000256" key="1">
    <source>
        <dbReference type="ARBA" id="ARBA00004202"/>
    </source>
</evidence>
<dbReference type="Pfam" id="PF04464">
    <property type="entry name" value="Glyphos_transf"/>
    <property type="match status" value="1"/>
</dbReference>
<keyword evidence="8" id="KW-1185">Reference proteome</keyword>
<dbReference type="AlphaFoldDB" id="A0A420VHA0"/>
<name>A0A420VHA0_9BACI</name>
<reference evidence="7 8" key="1">
    <citation type="submission" date="2013-12" db="EMBL/GenBank/DDBJ databases">
        <title>Genome and proteome characterization of Caldibacillus debilis GB1 derived from a cellulolytic aero-tolerant co-culture.</title>
        <authorList>
            <person name="Wushke S.T."/>
            <person name="Zhang X."/>
            <person name="Fristensky B."/>
            <person name="Wilkins J.A."/>
            <person name="Levin D.B."/>
            <person name="Sparling R."/>
        </authorList>
    </citation>
    <scope>NUCLEOTIDE SEQUENCE [LARGE SCALE GENOMIC DNA]</scope>
    <source>
        <strain evidence="7 8">GB1</strain>
    </source>
</reference>
<dbReference type="Gene3D" id="3.40.50.11820">
    <property type="match status" value="1"/>
</dbReference>
<comment type="caution">
    <text evidence="7">The sequence shown here is derived from an EMBL/GenBank/DDBJ whole genome shotgun (WGS) entry which is preliminary data.</text>
</comment>
<evidence type="ECO:0000256" key="3">
    <source>
        <dbReference type="ARBA" id="ARBA00022475"/>
    </source>
</evidence>
<dbReference type="InterPro" id="IPR051612">
    <property type="entry name" value="Teichoic_Acid_Biosynth"/>
</dbReference>
<proteinExistence type="inferred from homology"/>
<dbReference type="PANTHER" id="PTHR37316:SF3">
    <property type="entry name" value="TEICHOIC ACID GLYCEROL-PHOSPHATE TRANSFERASE"/>
    <property type="match status" value="1"/>
</dbReference>
<accession>A0A420VHA0</accession>
<dbReference type="InterPro" id="IPR007554">
    <property type="entry name" value="Glycerophosphate_synth"/>
</dbReference>
<dbReference type="InterPro" id="IPR043149">
    <property type="entry name" value="TagF_N"/>
</dbReference>
<dbReference type="GO" id="GO:0005886">
    <property type="term" value="C:plasma membrane"/>
    <property type="evidence" value="ECO:0007669"/>
    <property type="project" value="UniProtKB-SubCell"/>
</dbReference>
<dbReference type="EMBL" id="AZRV01000011">
    <property type="protein sequence ID" value="RKO63034.1"/>
    <property type="molecule type" value="Genomic_DNA"/>
</dbReference>
<evidence type="ECO:0000313" key="8">
    <source>
        <dbReference type="Proteomes" id="UP000286235"/>
    </source>
</evidence>
<evidence type="ECO:0000313" key="7">
    <source>
        <dbReference type="EMBL" id="RKO63034.1"/>
    </source>
</evidence>
<evidence type="ECO:0000256" key="5">
    <source>
        <dbReference type="ARBA" id="ARBA00022944"/>
    </source>
</evidence>
<dbReference type="PANTHER" id="PTHR37316">
    <property type="entry name" value="TEICHOIC ACID GLYCEROL-PHOSPHATE PRIMASE"/>
    <property type="match status" value="1"/>
</dbReference>
<keyword evidence="6" id="KW-0472">Membrane</keyword>
<comment type="subcellular location">
    <subcellularLocation>
        <location evidence="1">Cell membrane</location>
        <topology evidence="1">Peripheral membrane protein</topology>
    </subcellularLocation>
</comment>
<dbReference type="SUPFAM" id="SSF53756">
    <property type="entry name" value="UDP-Glycosyltransferase/glycogen phosphorylase"/>
    <property type="match status" value="1"/>
</dbReference>
<dbReference type="Gene3D" id="3.40.50.12580">
    <property type="match status" value="1"/>
</dbReference>
<dbReference type="Proteomes" id="UP000286235">
    <property type="component" value="Unassembled WGS sequence"/>
</dbReference>
<dbReference type="GO" id="GO:0047355">
    <property type="term" value="F:CDP-glycerol glycerophosphotransferase activity"/>
    <property type="evidence" value="ECO:0007669"/>
    <property type="project" value="InterPro"/>
</dbReference>
<keyword evidence="5" id="KW-0777">Teichoic acid biosynthesis</keyword>
<comment type="similarity">
    <text evidence="2">Belongs to the CDP-glycerol glycerophosphotransferase family.</text>
</comment>
<gene>
    <name evidence="7" type="ORF">Cdeb_00123</name>
</gene>
<protein>
    <submittedName>
        <fullName evidence="7">Putative glycosyl/glycerophosphate transferase</fullName>
    </submittedName>
</protein>
<keyword evidence="4 7" id="KW-0808">Transferase</keyword>
<organism evidence="7 8">
    <name type="scientific">Caldibacillus debilis GB1</name>
    <dbReference type="NCBI Taxonomy" id="1339248"/>
    <lineage>
        <taxon>Bacteria</taxon>
        <taxon>Bacillati</taxon>
        <taxon>Bacillota</taxon>
        <taxon>Bacilli</taxon>
        <taxon>Bacillales</taxon>
        <taxon>Bacillaceae</taxon>
        <taxon>Caldibacillus</taxon>
    </lineage>
</organism>
<evidence type="ECO:0000256" key="2">
    <source>
        <dbReference type="ARBA" id="ARBA00010488"/>
    </source>
</evidence>